<organism evidence="1">
    <name type="scientific">Anopheles atroparvus</name>
    <name type="common">European mosquito</name>
    <dbReference type="NCBI Taxonomy" id="41427"/>
    <lineage>
        <taxon>Eukaryota</taxon>
        <taxon>Metazoa</taxon>
        <taxon>Ecdysozoa</taxon>
        <taxon>Arthropoda</taxon>
        <taxon>Hexapoda</taxon>
        <taxon>Insecta</taxon>
        <taxon>Pterygota</taxon>
        <taxon>Neoptera</taxon>
        <taxon>Endopterygota</taxon>
        <taxon>Diptera</taxon>
        <taxon>Nematocera</taxon>
        <taxon>Culicoidea</taxon>
        <taxon>Culicidae</taxon>
        <taxon>Anophelinae</taxon>
        <taxon>Anopheles</taxon>
    </lineage>
</organism>
<reference evidence="1" key="1">
    <citation type="submission" date="2022-08" db="UniProtKB">
        <authorList>
            <consortium name="EnsemblMetazoa"/>
        </authorList>
    </citation>
    <scope>IDENTIFICATION</scope>
    <source>
        <strain evidence="1">EBRO</strain>
    </source>
</reference>
<dbReference type="VEuPathDB" id="VectorBase:AATE012252"/>
<dbReference type="STRING" id="41427.A0A182J6F8"/>
<name>A0A182J6F8_ANOAO</name>
<dbReference type="EnsemblMetazoa" id="AATE012252-RA">
    <property type="protein sequence ID" value="AATE012252-PA.1"/>
    <property type="gene ID" value="AATE012252"/>
</dbReference>
<protein>
    <submittedName>
        <fullName evidence="1">Uncharacterized protein</fullName>
    </submittedName>
</protein>
<dbReference type="PANTHER" id="PTHR47771:SF12">
    <property type="entry name" value="HL02234P-RELATED"/>
    <property type="match status" value="1"/>
</dbReference>
<proteinExistence type="predicted"/>
<dbReference type="AlphaFoldDB" id="A0A182J6F8"/>
<dbReference type="PANTHER" id="PTHR47771">
    <property type="entry name" value="LD27203P-RELATED"/>
    <property type="match status" value="1"/>
</dbReference>
<evidence type="ECO:0000313" key="1">
    <source>
        <dbReference type="EnsemblMetazoa" id="AATE012252-PA.1"/>
    </source>
</evidence>
<sequence length="228" mass="26099">MAGRFWEVIIRSSHHQPTSFTSKQLKMKGFVVFAMVLALAASSPVEDKEKESVAAKAPEGEKKQEKRGLWDLGYGYESHGWDSPKLSHGWDAPKLSHGWEEPHHVHVKKVHVPYPVEVEKHVAVPVKVPYPVTVEKHVPVVVEKKVPVYVEKHVPVHVDRPVPYPVKVPYKVIQKEYVEVPKPYPVHVEKHVPVVVKKPVYVEKHVPVVVKSHGWEPHSHSYSEFHSW</sequence>
<accession>A0A182J6F8</accession>